<feature type="domain" description="Metallo-beta-lactamase" evidence="1">
    <location>
        <begin position="14"/>
        <end position="229"/>
    </location>
</feature>
<keyword evidence="2" id="KW-0614">Plasmid</keyword>
<dbReference type="Proteomes" id="UP000831768">
    <property type="component" value="Plasmid unnamed1"/>
</dbReference>
<evidence type="ECO:0000259" key="1">
    <source>
        <dbReference type="SMART" id="SM00849"/>
    </source>
</evidence>
<dbReference type="EMBL" id="CP096020">
    <property type="protein sequence ID" value="UPM44252.1"/>
    <property type="molecule type" value="Genomic_DNA"/>
</dbReference>
<dbReference type="PANTHER" id="PTHR23131">
    <property type="entry name" value="ENDORIBONUCLEASE LACTB2"/>
    <property type="match status" value="1"/>
</dbReference>
<name>A0A8U0A583_9EURY</name>
<dbReference type="CDD" id="cd07725">
    <property type="entry name" value="TTHA1429-like_MBL-fold"/>
    <property type="match status" value="1"/>
</dbReference>
<dbReference type="InterPro" id="IPR036866">
    <property type="entry name" value="RibonucZ/Hydroxyglut_hydro"/>
</dbReference>
<keyword evidence="3" id="KW-1185">Reference proteome</keyword>
<evidence type="ECO:0000313" key="2">
    <source>
        <dbReference type="EMBL" id="UPM44252.1"/>
    </source>
</evidence>
<organism evidence="2 3">
    <name type="scientific">Halocatena salina</name>
    <dbReference type="NCBI Taxonomy" id="2934340"/>
    <lineage>
        <taxon>Archaea</taxon>
        <taxon>Methanobacteriati</taxon>
        <taxon>Methanobacteriota</taxon>
        <taxon>Stenosarchaea group</taxon>
        <taxon>Halobacteria</taxon>
        <taxon>Halobacteriales</taxon>
        <taxon>Natronomonadaceae</taxon>
        <taxon>Halocatena</taxon>
    </lineage>
</organism>
<sequence length="322" mass="35928">MQVVRLGNAEFEGENSVYLLQDDDAVALIDTGVATPKTERTLREQLTTHDIDFEQIDTVVLTHWHSDHAGLAGTIQRESGATVYVHEDDAPLVRRAESALEALRTRQREQFEAWGIPASDRNALLDRLEMSDTLVDEPEHVETVTDGDSIDVAGRRLNVRHAPGHTAGQCCFEFHTDDGLAAFGGDALLPVYTPNVGGADVRVDRPLERYRDTLQTIATREFVRVWPGHRDVITDPTDRARSIVEHHRERAERVCDVVADHGPATAWETSAHLFGDLEGIHVMHGPGEAYAHLDHLQRHGIVTATEDGYVLREYPTSFEELI</sequence>
<dbReference type="KEGG" id="haad:MW046_14660"/>
<dbReference type="AlphaFoldDB" id="A0A8U0A583"/>
<dbReference type="RefSeq" id="WP_247994906.1">
    <property type="nucleotide sequence ID" value="NZ_CP096020.1"/>
</dbReference>
<dbReference type="Pfam" id="PF00753">
    <property type="entry name" value="Lactamase_B"/>
    <property type="match status" value="1"/>
</dbReference>
<gene>
    <name evidence="2" type="ORF">MW046_14660</name>
</gene>
<geneLocation type="plasmid" evidence="2 3">
    <name>unnamed1</name>
</geneLocation>
<dbReference type="InterPro" id="IPR050662">
    <property type="entry name" value="Sec-metab_biosynth-thioest"/>
</dbReference>
<dbReference type="SUPFAM" id="SSF56281">
    <property type="entry name" value="Metallo-hydrolase/oxidoreductase"/>
    <property type="match status" value="1"/>
</dbReference>
<dbReference type="GeneID" id="71929313"/>
<accession>A0A8U0A583</accession>
<dbReference type="Gene3D" id="3.60.15.10">
    <property type="entry name" value="Ribonuclease Z/Hydroxyacylglutathione hydrolase-like"/>
    <property type="match status" value="1"/>
</dbReference>
<reference evidence="2" key="1">
    <citation type="submission" date="2022-04" db="EMBL/GenBank/DDBJ databases">
        <title>Halocatena sp. nov., isolated from a salt lake.</title>
        <authorList>
            <person name="Cui H.-L."/>
        </authorList>
    </citation>
    <scope>NUCLEOTIDE SEQUENCE</scope>
    <source>
        <strain evidence="2">AD-1</strain>
        <plasmid evidence="2">unnamed1</plasmid>
    </source>
</reference>
<dbReference type="PANTHER" id="PTHR23131:SF4">
    <property type="entry name" value="METALLO-BETA-LACTAMASE SUPERFAMILY POTEIN"/>
    <property type="match status" value="1"/>
</dbReference>
<proteinExistence type="predicted"/>
<dbReference type="SMART" id="SM00849">
    <property type="entry name" value="Lactamase_B"/>
    <property type="match status" value="1"/>
</dbReference>
<evidence type="ECO:0000313" key="3">
    <source>
        <dbReference type="Proteomes" id="UP000831768"/>
    </source>
</evidence>
<dbReference type="InterPro" id="IPR001279">
    <property type="entry name" value="Metallo-B-lactamas"/>
</dbReference>
<protein>
    <submittedName>
        <fullName evidence="2">MBL fold metallo-hydrolase</fullName>
    </submittedName>
</protein>